<proteinExistence type="predicted"/>
<name>E4XGR8_OIKDI</name>
<dbReference type="Proteomes" id="UP000001307">
    <property type="component" value="Unassembled WGS sequence"/>
</dbReference>
<dbReference type="AlphaFoldDB" id="E4XGR8"/>
<reference evidence="1" key="1">
    <citation type="journal article" date="2010" name="Science">
        <title>Plasticity of animal genome architecture unmasked by rapid evolution of a pelagic tunicate.</title>
        <authorList>
            <person name="Denoeud F."/>
            <person name="Henriet S."/>
            <person name="Mungpakdee S."/>
            <person name="Aury J.M."/>
            <person name="Da Silva C."/>
            <person name="Brinkmann H."/>
            <person name="Mikhaleva J."/>
            <person name="Olsen L.C."/>
            <person name="Jubin C."/>
            <person name="Canestro C."/>
            <person name="Bouquet J.M."/>
            <person name="Danks G."/>
            <person name="Poulain J."/>
            <person name="Campsteijn C."/>
            <person name="Adamski M."/>
            <person name="Cross I."/>
            <person name="Yadetie F."/>
            <person name="Muffato M."/>
            <person name="Louis A."/>
            <person name="Butcher S."/>
            <person name="Tsagkogeorga G."/>
            <person name="Konrad A."/>
            <person name="Singh S."/>
            <person name="Jensen M.F."/>
            <person name="Cong E.H."/>
            <person name="Eikeseth-Otteraa H."/>
            <person name="Noel B."/>
            <person name="Anthouard V."/>
            <person name="Porcel B.M."/>
            <person name="Kachouri-Lafond R."/>
            <person name="Nishino A."/>
            <person name="Ugolini M."/>
            <person name="Chourrout P."/>
            <person name="Nishida H."/>
            <person name="Aasland R."/>
            <person name="Huzurbazar S."/>
            <person name="Westhof E."/>
            <person name="Delsuc F."/>
            <person name="Lehrach H."/>
            <person name="Reinhardt R."/>
            <person name="Weissenbach J."/>
            <person name="Roy S.W."/>
            <person name="Artiguenave F."/>
            <person name="Postlethwait J.H."/>
            <person name="Manak J.R."/>
            <person name="Thompson E.M."/>
            <person name="Jaillon O."/>
            <person name="Du Pasquier L."/>
            <person name="Boudinot P."/>
            <person name="Liberles D.A."/>
            <person name="Volff J.N."/>
            <person name="Philippe H."/>
            <person name="Lenhard B."/>
            <person name="Roest Crollius H."/>
            <person name="Wincker P."/>
            <person name="Chourrout D."/>
        </authorList>
    </citation>
    <scope>NUCLEOTIDE SEQUENCE [LARGE SCALE GENOMIC DNA]</scope>
</reference>
<dbReference type="OrthoDB" id="10486242at2759"/>
<organism evidence="1">
    <name type="scientific">Oikopleura dioica</name>
    <name type="common">Tunicate</name>
    <dbReference type="NCBI Taxonomy" id="34765"/>
    <lineage>
        <taxon>Eukaryota</taxon>
        <taxon>Metazoa</taxon>
        <taxon>Chordata</taxon>
        <taxon>Tunicata</taxon>
        <taxon>Appendicularia</taxon>
        <taxon>Copelata</taxon>
        <taxon>Oikopleuridae</taxon>
        <taxon>Oikopleura</taxon>
    </lineage>
</organism>
<dbReference type="InParanoid" id="E4XGR8"/>
<protein>
    <submittedName>
        <fullName evidence="1">Uncharacterized protein</fullName>
    </submittedName>
</protein>
<evidence type="ECO:0000313" key="2">
    <source>
        <dbReference type="Proteomes" id="UP000001307"/>
    </source>
</evidence>
<gene>
    <name evidence="1" type="ORF">GSOID_T00010683001</name>
</gene>
<dbReference type="EMBL" id="FN653049">
    <property type="protein sequence ID" value="CBY09866.1"/>
    <property type="molecule type" value="Genomic_DNA"/>
</dbReference>
<keyword evidence="2" id="KW-1185">Reference proteome</keyword>
<evidence type="ECO:0000313" key="1">
    <source>
        <dbReference type="EMBL" id="CBY09866.1"/>
    </source>
</evidence>
<accession>E4XGR8</accession>
<sequence>MERERNLRALRFRGFLLTVFLVVQLAFGICREILYWEDPRTVRTNVDNVICIVTIGKASYFTKLNKTHEMLLFSNQACKFML</sequence>